<dbReference type="Pfam" id="PF00026">
    <property type="entry name" value="Asp"/>
    <property type="match status" value="1"/>
</dbReference>
<comment type="similarity">
    <text evidence="1">Belongs to the peptidase A1 family.</text>
</comment>
<keyword evidence="4" id="KW-1185">Reference proteome</keyword>
<feature type="domain" description="Peptidase A1" evidence="2">
    <location>
        <begin position="21"/>
        <end position="184"/>
    </location>
</feature>
<dbReference type="AlphaFoldDB" id="A0A316UU47"/>
<sequence>LAKRQTPHSIDLIDQQNQLFWSGPQSYGIPKQGPFQLDHDTGSSDTILNEGTYNPKASSTAKNTGQNFTISYGDGTTASGPVYTDNFYISDLAVKNQALGVANGASLGLPGAAGISGMAFKSISQFKMDPFFYTLVKQAKIPDVFAYALRRTPGASKLFLGGVDKSSYKGKLTNVPVNSANGFW</sequence>
<dbReference type="SUPFAM" id="SSF50630">
    <property type="entry name" value="Acid proteases"/>
    <property type="match status" value="1"/>
</dbReference>
<accession>A0A316UU47</accession>
<evidence type="ECO:0000256" key="1">
    <source>
        <dbReference type="ARBA" id="ARBA00007447"/>
    </source>
</evidence>
<dbReference type="Gene3D" id="2.40.70.10">
    <property type="entry name" value="Acid Proteases"/>
    <property type="match status" value="1"/>
</dbReference>
<dbReference type="InterPro" id="IPR034164">
    <property type="entry name" value="Pepsin-like_dom"/>
</dbReference>
<organism evidence="3 4">
    <name type="scientific">Jaminaea rosea</name>
    <dbReference type="NCBI Taxonomy" id="1569628"/>
    <lineage>
        <taxon>Eukaryota</taxon>
        <taxon>Fungi</taxon>
        <taxon>Dikarya</taxon>
        <taxon>Basidiomycota</taxon>
        <taxon>Ustilaginomycotina</taxon>
        <taxon>Exobasidiomycetes</taxon>
        <taxon>Microstromatales</taxon>
        <taxon>Microstromatales incertae sedis</taxon>
        <taxon>Jaminaea</taxon>
    </lineage>
</organism>
<dbReference type="PANTHER" id="PTHR47966:SF57">
    <property type="entry name" value="PEPTIDASE A1 DOMAIN-CONTAINING PROTEIN"/>
    <property type="match status" value="1"/>
</dbReference>
<keyword evidence="3" id="KW-0645">Protease</keyword>
<evidence type="ECO:0000313" key="4">
    <source>
        <dbReference type="Proteomes" id="UP000245884"/>
    </source>
</evidence>
<keyword evidence="3" id="KW-0378">Hydrolase</keyword>
<dbReference type="InterPro" id="IPR033121">
    <property type="entry name" value="PEPTIDASE_A1"/>
</dbReference>
<name>A0A316UU47_9BASI</name>
<dbReference type="PANTHER" id="PTHR47966">
    <property type="entry name" value="BETA-SITE APP-CLEAVING ENZYME, ISOFORM A-RELATED"/>
    <property type="match status" value="1"/>
</dbReference>
<dbReference type="InterPro" id="IPR001461">
    <property type="entry name" value="Aspartic_peptidase_A1"/>
</dbReference>
<dbReference type="RefSeq" id="XP_025363448.1">
    <property type="nucleotide sequence ID" value="XM_025504049.1"/>
</dbReference>
<dbReference type="InterPro" id="IPR021109">
    <property type="entry name" value="Peptidase_aspartic_dom_sf"/>
</dbReference>
<protein>
    <submittedName>
        <fullName evidence="3">Acid protease</fullName>
    </submittedName>
</protein>
<dbReference type="EMBL" id="KZ819664">
    <property type="protein sequence ID" value="PWN28836.1"/>
    <property type="molecule type" value="Genomic_DNA"/>
</dbReference>
<dbReference type="GeneID" id="37025872"/>
<feature type="non-terminal residue" evidence="3">
    <location>
        <position position="184"/>
    </location>
</feature>
<evidence type="ECO:0000259" key="2">
    <source>
        <dbReference type="PROSITE" id="PS51767"/>
    </source>
</evidence>
<feature type="non-terminal residue" evidence="3">
    <location>
        <position position="1"/>
    </location>
</feature>
<reference evidence="3 4" key="1">
    <citation type="journal article" date="2018" name="Mol. Biol. Evol.">
        <title>Broad Genomic Sampling Reveals a Smut Pathogenic Ancestry of the Fungal Clade Ustilaginomycotina.</title>
        <authorList>
            <person name="Kijpornyongpan T."/>
            <person name="Mondo S.J."/>
            <person name="Barry K."/>
            <person name="Sandor L."/>
            <person name="Lee J."/>
            <person name="Lipzen A."/>
            <person name="Pangilinan J."/>
            <person name="LaButti K."/>
            <person name="Hainaut M."/>
            <person name="Henrissat B."/>
            <person name="Grigoriev I.V."/>
            <person name="Spatafora J.W."/>
            <person name="Aime M.C."/>
        </authorList>
    </citation>
    <scope>NUCLEOTIDE SEQUENCE [LARGE SCALE GENOMIC DNA]</scope>
    <source>
        <strain evidence="3 4">MCA 5214</strain>
    </source>
</reference>
<proteinExistence type="inferred from homology"/>
<dbReference type="STRING" id="1569628.A0A316UU47"/>
<dbReference type="GO" id="GO:0004190">
    <property type="term" value="F:aspartic-type endopeptidase activity"/>
    <property type="evidence" value="ECO:0007669"/>
    <property type="project" value="InterPro"/>
</dbReference>
<dbReference type="CDD" id="cd05471">
    <property type="entry name" value="pepsin_like"/>
    <property type="match status" value="1"/>
</dbReference>
<dbReference type="OrthoDB" id="15189at2759"/>
<dbReference type="Proteomes" id="UP000245884">
    <property type="component" value="Unassembled WGS sequence"/>
</dbReference>
<gene>
    <name evidence="3" type="ORF">BDZ90DRAFT_209598</name>
</gene>
<dbReference type="GO" id="GO:0006508">
    <property type="term" value="P:proteolysis"/>
    <property type="evidence" value="ECO:0007669"/>
    <property type="project" value="UniProtKB-KW"/>
</dbReference>
<evidence type="ECO:0000313" key="3">
    <source>
        <dbReference type="EMBL" id="PWN28836.1"/>
    </source>
</evidence>
<dbReference type="PROSITE" id="PS51767">
    <property type="entry name" value="PEPTIDASE_A1"/>
    <property type="match status" value="1"/>
</dbReference>